<dbReference type="Proteomes" id="UP001230268">
    <property type="component" value="Unassembled WGS sequence"/>
</dbReference>
<comment type="caution">
    <text evidence="4">The sequence shown here is derived from an EMBL/GenBank/DDBJ whole genome shotgun (WGS) entry which is preliminary data.</text>
</comment>
<dbReference type="PROSITE" id="PS00432">
    <property type="entry name" value="ACTINS_2"/>
    <property type="match status" value="1"/>
</dbReference>
<keyword evidence="1" id="KW-0378">Hydrolase</keyword>
<dbReference type="EMBL" id="JAVEPI010000002">
    <property type="protein sequence ID" value="KAK1443429.1"/>
    <property type="molecule type" value="Genomic_DNA"/>
</dbReference>
<reference evidence="4" key="1">
    <citation type="submission" date="2023-08" db="EMBL/GenBank/DDBJ databases">
        <title>Draft sequence of the Babesia gibsoni genome.</title>
        <authorList>
            <person name="Yamagishi J.Y."/>
            <person name="Xuan X.X."/>
        </authorList>
    </citation>
    <scope>NUCLEOTIDE SEQUENCE</scope>
    <source>
        <strain evidence="4">Azabu</strain>
    </source>
</reference>
<dbReference type="InterPro" id="IPR004001">
    <property type="entry name" value="Actin_CS"/>
</dbReference>
<name>A0AAD8LJK9_BABGI</name>
<dbReference type="PANTHER" id="PTHR11937">
    <property type="entry name" value="ACTIN"/>
    <property type="match status" value="1"/>
</dbReference>
<protein>
    <submittedName>
        <fullName evidence="4">Actin 3 like protein</fullName>
    </submittedName>
</protein>
<dbReference type="SMART" id="SM00268">
    <property type="entry name" value="ACTIN"/>
    <property type="match status" value="1"/>
</dbReference>
<sequence>MSTLPSVILDTGSCFLKAGMSDQNEPALNIPSVYGEVKKKFKNNYPNVRTYGDECMEKLAHMSITQLVDHGHIHDFDAMTGLWEYAFEKLSIVSEGNSVLLTEPVLCSAEHHQKMGEIFFEAFNVDEIHISITGLLAMYGIGKNSGAIVDIGDGMIQVVPMDEGHLQRTAIRRVEFGGMELTMYLQRLLCDIGYPLTSREDFLLCRKLKEEYCYCSLDPRKDENNAALLEKGHILPDGQTLRDGGTNTIFMSVERFYVCEALFNPTIMQSDLPGLATTVWDSISNSALTQRKVLMENIYLCGASSRFQNLHERLKFELQNLAPPGARNSLNVHTSRDQHMLSWKGACFMGTPEIRNSYQAQWISRQEYDDEGARALMRTMIK</sequence>
<dbReference type="Gene3D" id="3.90.640.10">
    <property type="entry name" value="Actin, Chain A, domain 4"/>
    <property type="match status" value="1"/>
</dbReference>
<dbReference type="Gene3D" id="3.30.420.40">
    <property type="match status" value="2"/>
</dbReference>
<accession>A0AAD8LJK9</accession>
<dbReference type="InterPro" id="IPR004000">
    <property type="entry name" value="Actin"/>
</dbReference>
<dbReference type="GO" id="GO:0016787">
    <property type="term" value="F:hydrolase activity"/>
    <property type="evidence" value="ECO:0007669"/>
    <property type="project" value="UniProtKB-KW"/>
</dbReference>
<dbReference type="SUPFAM" id="SSF53067">
    <property type="entry name" value="Actin-like ATPase domain"/>
    <property type="match status" value="2"/>
</dbReference>
<comment type="similarity">
    <text evidence="3">Belongs to the actin family.</text>
</comment>
<evidence type="ECO:0000256" key="3">
    <source>
        <dbReference type="RuleBase" id="RU000487"/>
    </source>
</evidence>
<comment type="catalytic activity">
    <reaction evidence="2">
        <text>ATP + H2O = ADP + phosphate + H(+)</text>
        <dbReference type="Rhea" id="RHEA:13065"/>
        <dbReference type="ChEBI" id="CHEBI:15377"/>
        <dbReference type="ChEBI" id="CHEBI:15378"/>
        <dbReference type="ChEBI" id="CHEBI:30616"/>
        <dbReference type="ChEBI" id="CHEBI:43474"/>
        <dbReference type="ChEBI" id="CHEBI:456216"/>
    </reaction>
</comment>
<evidence type="ECO:0000256" key="2">
    <source>
        <dbReference type="ARBA" id="ARBA00049360"/>
    </source>
</evidence>
<organism evidence="4 5">
    <name type="scientific">Babesia gibsoni</name>
    <dbReference type="NCBI Taxonomy" id="33632"/>
    <lineage>
        <taxon>Eukaryota</taxon>
        <taxon>Sar</taxon>
        <taxon>Alveolata</taxon>
        <taxon>Apicomplexa</taxon>
        <taxon>Aconoidasida</taxon>
        <taxon>Piroplasmida</taxon>
        <taxon>Babesiidae</taxon>
        <taxon>Babesia</taxon>
    </lineage>
</organism>
<keyword evidence="5" id="KW-1185">Reference proteome</keyword>
<gene>
    <name evidence="4" type="ORF">BgAZ_203050</name>
</gene>
<proteinExistence type="inferred from homology"/>
<evidence type="ECO:0000313" key="4">
    <source>
        <dbReference type="EMBL" id="KAK1443429.1"/>
    </source>
</evidence>
<dbReference type="Pfam" id="PF00022">
    <property type="entry name" value="Actin"/>
    <property type="match status" value="1"/>
</dbReference>
<dbReference type="InterPro" id="IPR043129">
    <property type="entry name" value="ATPase_NBD"/>
</dbReference>
<evidence type="ECO:0000256" key="1">
    <source>
        <dbReference type="ARBA" id="ARBA00022801"/>
    </source>
</evidence>
<dbReference type="PRINTS" id="PR00190">
    <property type="entry name" value="ACTIN"/>
</dbReference>
<evidence type="ECO:0000313" key="5">
    <source>
        <dbReference type="Proteomes" id="UP001230268"/>
    </source>
</evidence>
<dbReference type="AlphaFoldDB" id="A0AAD8LJK9"/>